<keyword evidence="5 7" id="KW-0408">Iron</keyword>
<dbReference type="GO" id="GO:0016705">
    <property type="term" value="F:oxidoreductase activity, acting on paired donors, with incorporation or reduction of molecular oxygen"/>
    <property type="evidence" value="ECO:0007669"/>
    <property type="project" value="InterPro"/>
</dbReference>
<dbReference type="GO" id="GO:0020037">
    <property type="term" value="F:heme binding"/>
    <property type="evidence" value="ECO:0007669"/>
    <property type="project" value="InterPro"/>
</dbReference>
<proteinExistence type="inferred from homology"/>
<dbReference type="PANTHER" id="PTHR24291">
    <property type="entry name" value="CYTOCHROME P450 FAMILY 4"/>
    <property type="match status" value="1"/>
</dbReference>
<dbReference type="PANTHER" id="PTHR24291:SF50">
    <property type="entry name" value="BIFUNCTIONAL ALBAFLAVENONE MONOOXYGENASE_TERPENE SYNTHASE"/>
    <property type="match status" value="1"/>
</dbReference>
<evidence type="ECO:0000256" key="1">
    <source>
        <dbReference type="ARBA" id="ARBA00010617"/>
    </source>
</evidence>
<evidence type="ECO:0000256" key="4">
    <source>
        <dbReference type="ARBA" id="ARBA00023002"/>
    </source>
</evidence>
<evidence type="ECO:0000256" key="5">
    <source>
        <dbReference type="ARBA" id="ARBA00023004"/>
    </source>
</evidence>
<name>W4M378_9BACT</name>
<feature type="binding site" description="axial binding residue" evidence="7">
    <location>
        <position position="392"/>
    </location>
    <ligand>
        <name>heme</name>
        <dbReference type="ChEBI" id="CHEBI:30413"/>
    </ligand>
    <ligandPart>
        <name>Fe</name>
        <dbReference type="ChEBI" id="CHEBI:18248"/>
    </ligandPart>
</feature>
<sequence>MSTQASLPRLPSRFPGDHLLAFRRDALGFLQHAKRTCGDVAEFRLGPEHAVLITHPDHVRDILVTHHRQFVKARRGDVSKQFLGEGLLNSEGAIHRRQRRLSQPAFHRQRLSTYAAVMTDHSARLREQWRDGDTLDMAQAMMHLTLGIAGKTLFNTDVEAEALAIGNAISDLLQYSTRASLPLADLILKLPLPSNRRVRRAQQFLDTTIYRIIEERRAENTDCGDLLSMLLLAQDEAEDGTGMTDKQVHDEALTLMLAGHETTAVALTWTWYLLSQHPEVEAKLHEELCAVLGDRLPTFDDLEPLTYTRMVLTESMRLYPPAWLMTRRNLEAYDLGDYTLPARTFILISPYLTQRDPRFFDAPEQFQPERWALNPSGPKYAYFPFGGGPRQCIGEGFAWMEGILVLATLAQQWHMQLVPGHPVGVKPLVTLRPKAGMRMTLAQHQARHTPGVLISP</sequence>
<dbReference type="SUPFAM" id="SSF48264">
    <property type="entry name" value="Cytochrome P450"/>
    <property type="match status" value="1"/>
</dbReference>
<dbReference type="InterPro" id="IPR036396">
    <property type="entry name" value="Cyt_P450_sf"/>
</dbReference>
<reference evidence="9 10" key="1">
    <citation type="journal article" date="2014" name="Nature">
        <title>An environmental bacterial taxon with a large and distinct metabolic repertoire.</title>
        <authorList>
            <person name="Wilson M.C."/>
            <person name="Mori T."/>
            <person name="Ruckert C."/>
            <person name="Uria A.R."/>
            <person name="Helf M.J."/>
            <person name="Takada K."/>
            <person name="Gernert C."/>
            <person name="Steffens U.A."/>
            <person name="Heycke N."/>
            <person name="Schmitt S."/>
            <person name="Rinke C."/>
            <person name="Helfrich E.J."/>
            <person name="Brachmann A.O."/>
            <person name="Gurgui C."/>
            <person name="Wakimoto T."/>
            <person name="Kracht M."/>
            <person name="Crusemann M."/>
            <person name="Hentschel U."/>
            <person name="Abe I."/>
            <person name="Matsunaga S."/>
            <person name="Kalinowski J."/>
            <person name="Takeyama H."/>
            <person name="Piel J."/>
        </authorList>
    </citation>
    <scope>NUCLEOTIDE SEQUENCE [LARGE SCALE GENOMIC DNA]</scope>
    <source>
        <strain evidence="10">TSY2</strain>
    </source>
</reference>
<dbReference type="PRINTS" id="PR00463">
    <property type="entry name" value="EP450I"/>
</dbReference>
<dbReference type="InterPro" id="IPR002401">
    <property type="entry name" value="Cyt_P450_E_grp-I"/>
</dbReference>
<gene>
    <name evidence="9" type="ORF">ETSY2_27710</name>
</gene>
<evidence type="ECO:0000256" key="6">
    <source>
        <dbReference type="ARBA" id="ARBA00023033"/>
    </source>
</evidence>
<dbReference type="EMBL" id="AZHX01001175">
    <property type="protein sequence ID" value="ETX04633.1"/>
    <property type="molecule type" value="Genomic_DNA"/>
</dbReference>
<dbReference type="GO" id="GO:0005506">
    <property type="term" value="F:iron ion binding"/>
    <property type="evidence" value="ECO:0007669"/>
    <property type="project" value="InterPro"/>
</dbReference>
<dbReference type="PROSITE" id="PS00086">
    <property type="entry name" value="CYTOCHROME_P450"/>
    <property type="match status" value="1"/>
</dbReference>
<comment type="cofactor">
    <cofactor evidence="7">
        <name>heme</name>
        <dbReference type="ChEBI" id="CHEBI:30413"/>
    </cofactor>
</comment>
<dbReference type="PRINTS" id="PR00385">
    <property type="entry name" value="P450"/>
</dbReference>
<evidence type="ECO:0000256" key="2">
    <source>
        <dbReference type="ARBA" id="ARBA00022617"/>
    </source>
</evidence>
<dbReference type="Proteomes" id="UP000019140">
    <property type="component" value="Unassembled WGS sequence"/>
</dbReference>
<keyword evidence="4 8" id="KW-0560">Oxidoreductase</keyword>
<dbReference type="Pfam" id="PF00067">
    <property type="entry name" value="p450"/>
    <property type="match status" value="1"/>
</dbReference>
<dbReference type="InterPro" id="IPR001128">
    <property type="entry name" value="Cyt_P450"/>
</dbReference>
<accession>W4M378</accession>
<dbReference type="HOGENOM" id="CLU_001570_5_1_7"/>
<keyword evidence="3 7" id="KW-0479">Metal-binding</keyword>
<evidence type="ECO:0000256" key="3">
    <source>
        <dbReference type="ARBA" id="ARBA00022723"/>
    </source>
</evidence>
<dbReference type="PATRIC" id="fig|1429439.4.peg.4695"/>
<comment type="caution">
    <text evidence="9">The sequence shown here is derived from an EMBL/GenBank/DDBJ whole genome shotgun (WGS) entry which is preliminary data.</text>
</comment>
<dbReference type="AlphaFoldDB" id="W4M378"/>
<dbReference type="CDD" id="cd20620">
    <property type="entry name" value="CYP132-like"/>
    <property type="match status" value="1"/>
</dbReference>
<evidence type="ECO:0000256" key="8">
    <source>
        <dbReference type="RuleBase" id="RU000461"/>
    </source>
</evidence>
<keyword evidence="10" id="KW-1185">Reference proteome</keyword>
<protein>
    <submittedName>
        <fullName evidence="9">Cytochrome P450</fullName>
    </submittedName>
</protein>
<organism evidence="9 10">
    <name type="scientific">Candidatus Entotheonella gemina</name>
    <dbReference type="NCBI Taxonomy" id="1429439"/>
    <lineage>
        <taxon>Bacteria</taxon>
        <taxon>Pseudomonadati</taxon>
        <taxon>Nitrospinota/Tectimicrobiota group</taxon>
        <taxon>Candidatus Tectimicrobiota</taxon>
        <taxon>Candidatus Entotheonellia</taxon>
        <taxon>Candidatus Entotheonellales</taxon>
        <taxon>Candidatus Entotheonellaceae</taxon>
        <taxon>Candidatus Entotheonella</taxon>
    </lineage>
</organism>
<dbReference type="GO" id="GO:0004497">
    <property type="term" value="F:monooxygenase activity"/>
    <property type="evidence" value="ECO:0007669"/>
    <property type="project" value="UniProtKB-KW"/>
</dbReference>
<keyword evidence="2 7" id="KW-0349">Heme</keyword>
<dbReference type="InterPro" id="IPR017972">
    <property type="entry name" value="Cyt_P450_CS"/>
</dbReference>
<evidence type="ECO:0000313" key="10">
    <source>
        <dbReference type="Proteomes" id="UP000019140"/>
    </source>
</evidence>
<comment type="similarity">
    <text evidence="1 8">Belongs to the cytochrome P450 family.</text>
</comment>
<evidence type="ECO:0000256" key="7">
    <source>
        <dbReference type="PIRSR" id="PIRSR602401-1"/>
    </source>
</evidence>
<keyword evidence="6 8" id="KW-0503">Monooxygenase</keyword>
<dbReference type="Gene3D" id="1.10.630.10">
    <property type="entry name" value="Cytochrome P450"/>
    <property type="match status" value="1"/>
</dbReference>
<dbReference type="InterPro" id="IPR050196">
    <property type="entry name" value="Cytochrome_P450_Monoox"/>
</dbReference>
<evidence type="ECO:0000313" key="9">
    <source>
        <dbReference type="EMBL" id="ETX04633.1"/>
    </source>
</evidence>